<organism evidence="1 2">
    <name type="scientific">Vibrio sagamiensis NBRC 104589</name>
    <dbReference type="NCBI Taxonomy" id="1219064"/>
    <lineage>
        <taxon>Bacteria</taxon>
        <taxon>Pseudomonadati</taxon>
        <taxon>Pseudomonadota</taxon>
        <taxon>Gammaproteobacteria</taxon>
        <taxon>Vibrionales</taxon>
        <taxon>Vibrionaceae</taxon>
        <taxon>Vibrio</taxon>
    </lineage>
</organism>
<name>A0A511QFY0_9VIBR</name>
<dbReference type="EMBL" id="BJXJ01000021">
    <property type="protein sequence ID" value="GEM76205.1"/>
    <property type="molecule type" value="Genomic_DNA"/>
</dbReference>
<dbReference type="Proteomes" id="UP000321922">
    <property type="component" value="Unassembled WGS sequence"/>
</dbReference>
<accession>A0A511QFY0</accession>
<evidence type="ECO:0000313" key="2">
    <source>
        <dbReference type="Proteomes" id="UP000321922"/>
    </source>
</evidence>
<proteinExistence type="predicted"/>
<reference evidence="1 2" key="1">
    <citation type="submission" date="2019-07" db="EMBL/GenBank/DDBJ databases">
        <title>Whole genome shotgun sequence of Vibrio sagamiensis NBRC 104589.</title>
        <authorList>
            <person name="Hosoyama A."/>
            <person name="Uohara A."/>
            <person name="Ohji S."/>
            <person name="Ichikawa N."/>
        </authorList>
    </citation>
    <scope>NUCLEOTIDE SEQUENCE [LARGE SCALE GENOMIC DNA]</scope>
    <source>
        <strain evidence="1 2">NBRC 104589</strain>
    </source>
</reference>
<protein>
    <submittedName>
        <fullName evidence="1">Uncharacterized protein</fullName>
    </submittedName>
</protein>
<keyword evidence="2" id="KW-1185">Reference proteome</keyword>
<comment type="caution">
    <text evidence="1">The sequence shown here is derived from an EMBL/GenBank/DDBJ whole genome shotgun (WGS) entry which is preliminary data.</text>
</comment>
<evidence type="ECO:0000313" key="1">
    <source>
        <dbReference type="EMBL" id="GEM76205.1"/>
    </source>
</evidence>
<sequence length="67" mass="7610">MVFICFFLCYWKVEADGLYSDWLKTNSNTLYIPIKLLLLHCIGSKALIKRKSDEESASSAHGDLVVN</sequence>
<dbReference type="AlphaFoldDB" id="A0A511QFY0"/>
<gene>
    <name evidence="1" type="ORF">VSA01S_23170</name>
</gene>